<dbReference type="Pfam" id="PF00392">
    <property type="entry name" value="GntR"/>
    <property type="match status" value="1"/>
</dbReference>
<gene>
    <name evidence="5" type="ORF">EV675_4915</name>
</gene>
<dbReference type="PRINTS" id="PR00035">
    <property type="entry name" value="HTHGNTR"/>
</dbReference>
<keyword evidence="3" id="KW-0804">Transcription</keyword>
<dbReference type="InterPro" id="IPR050679">
    <property type="entry name" value="Bact_HTH_transcr_reg"/>
</dbReference>
<dbReference type="Pfam" id="PF07702">
    <property type="entry name" value="UTRA"/>
    <property type="match status" value="1"/>
</dbReference>
<dbReference type="RefSeq" id="WP_130360918.1">
    <property type="nucleotide sequence ID" value="NZ_SGXC01000003.1"/>
</dbReference>
<dbReference type="AlphaFoldDB" id="A0A4Q7N8S6"/>
<evidence type="ECO:0000259" key="4">
    <source>
        <dbReference type="PROSITE" id="PS50949"/>
    </source>
</evidence>
<dbReference type="InterPro" id="IPR000524">
    <property type="entry name" value="Tscrpt_reg_HTH_GntR"/>
</dbReference>
<dbReference type="Proteomes" id="UP000292445">
    <property type="component" value="Unassembled WGS sequence"/>
</dbReference>
<dbReference type="InterPro" id="IPR028978">
    <property type="entry name" value="Chorismate_lyase_/UTRA_dom_sf"/>
</dbReference>
<evidence type="ECO:0000256" key="1">
    <source>
        <dbReference type="ARBA" id="ARBA00023015"/>
    </source>
</evidence>
<name>A0A4Q7N8S6_9BURK</name>
<feature type="domain" description="HTH gntR-type" evidence="4">
    <location>
        <begin position="7"/>
        <end position="75"/>
    </location>
</feature>
<dbReference type="CDD" id="cd07377">
    <property type="entry name" value="WHTH_GntR"/>
    <property type="match status" value="1"/>
</dbReference>
<keyword evidence="1" id="KW-0805">Transcription regulation</keyword>
<keyword evidence="6" id="KW-1185">Reference proteome</keyword>
<dbReference type="GO" id="GO:0003677">
    <property type="term" value="F:DNA binding"/>
    <property type="evidence" value="ECO:0007669"/>
    <property type="project" value="UniProtKB-KW"/>
</dbReference>
<comment type="caution">
    <text evidence="5">The sequence shown here is derived from an EMBL/GenBank/DDBJ whole genome shotgun (WGS) entry which is preliminary data.</text>
</comment>
<dbReference type="EMBL" id="SGXC01000003">
    <property type="protein sequence ID" value="RZS78271.1"/>
    <property type="molecule type" value="Genomic_DNA"/>
</dbReference>
<dbReference type="SMART" id="SM00345">
    <property type="entry name" value="HTH_GNTR"/>
    <property type="match status" value="1"/>
</dbReference>
<dbReference type="OrthoDB" id="7363114at2"/>
<dbReference type="PANTHER" id="PTHR44846">
    <property type="entry name" value="MANNOSYL-D-GLYCERATE TRANSPORT/METABOLISM SYSTEM REPRESSOR MNGR-RELATED"/>
    <property type="match status" value="1"/>
</dbReference>
<evidence type="ECO:0000256" key="2">
    <source>
        <dbReference type="ARBA" id="ARBA00023125"/>
    </source>
</evidence>
<evidence type="ECO:0000313" key="5">
    <source>
        <dbReference type="EMBL" id="RZS78271.1"/>
    </source>
</evidence>
<protein>
    <submittedName>
        <fullName evidence="5">GntR family transcriptional regulator</fullName>
    </submittedName>
</protein>
<dbReference type="SMART" id="SM00866">
    <property type="entry name" value="UTRA"/>
    <property type="match status" value="1"/>
</dbReference>
<dbReference type="SUPFAM" id="SSF46785">
    <property type="entry name" value="Winged helix' DNA-binding domain"/>
    <property type="match status" value="1"/>
</dbReference>
<dbReference type="GO" id="GO:0045892">
    <property type="term" value="P:negative regulation of DNA-templated transcription"/>
    <property type="evidence" value="ECO:0007669"/>
    <property type="project" value="TreeGrafter"/>
</dbReference>
<dbReference type="GO" id="GO:0003700">
    <property type="term" value="F:DNA-binding transcription factor activity"/>
    <property type="evidence" value="ECO:0007669"/>
    <property type="project" value="InterPro"/>
</dbReference>
<dbReference type="InterPro" id="IPR011663">
    <property type="entry name" value="UTRA"/>
</dbReference>
<dbReference type="InterPro" id="IPR036388">
    <property type="entry name" value="WH-like_DNA-bd_sf"/>
</dbReference>
<accession>A0A4Q7N8S6</accession>
<reference evidence="5 6" key="1">
    <citation type="submission" date="2019-02" db="EMBL/GenBank/DDBJ databases">
        <title>Genomic Encyclopedia of Type Strains, Phase IV (KMG-IV): sequencing the most valuable type-strain genomes for metagenomic binning, comparative biology and taxonomic classification.</title>
        <authorList>
            <person name="Goeker M."/>
        </authorList>
    </citation>
    <scope>NUCLEOTIDE SEQUENCE [LARGE SCALE GENOMIC DNA]</scope>
    <source>
        <strain evidence="5 6">K24</strain>
    </source>
</reference>
<dbReference type="PANTHER" id="PTHR44846:SF1">
    <property type="entry name" value="MANNOSYL-D-GLYCERATE TRANSPORT_METABOLISM SYSTEM REPRESSOR MNGR-RELATED"/>
    <property type="match status" value="1"/>
</dbReference>
<evidence type="ECO:0000313" key="6">
    <source>
        <dbReference type="Proteomes" id="UP000292445"/>
    </source>
</evidence>
<dbReference type="Gene3D" id="1.10.10.10">
    <property type="entry name" value="Winged helix-like DNA-binding domain superfamily/Winged helix DNA-binding domain"/>
    <property type="match status" value="1"/>
</dbReference>
<dbReference type="Gene3D" id="3.40.1410.10">
    <property type="entry name" value="Chorismate lyase-like"/>
    <property type="match status" value="1"/>
</dbReference>
<dbReference type="SUPFAM" id="SSF64288">
    <property type="entry name" value="Chorismate lyase-like"/>
    <property type="match status" value="1"/>
</dbReference>
<sequence length="245" mass="27683">MFQRSAGSQYKLLAQTLIRRIRDGEYPPGTLLPTENELGQQFNVSRITVRGALRELEVQGLVSRRPGIGTRVESTQPSGNFVHVGNTVDDILRFTRGFRFHTLNIREVDGDEGSARALRLPAGQRFVRVTGLRQAEGAPPVVYSEHHIPPLYADALEQLDGYRASVAEWLAERRGDRVCEIRQEIDAVRLTRAQADLLQTRFSTPTLRTRTWYYGTKKDLIVASVGLFPEGRHLFSTVMRREPIG</sequence>
<proteinExistence type="predicted"/>
<evidence type="ECO:0000256" key="3">
    <source>
        <dbReference type="ARBA" id="ARBA00023163"/>
    </source>
</evidence>
<dbReference type="PROSITE" id="PS50949">
    <property type="entry name" value="HTH_GNTR"/>
    <property type="match status" value="1"/>
</dbReference>
<dbReference type="InterPro" id="IPR036390">
    <property type="entry name" value="WH_DNA-bd_sf"/>
</dbReference>
<organism evidence="5 6">
    <name type="scientific">Pigmentiphaga kullae</name>
    <dbReference type="NCBI Taxonomy" id="151784"/>
    <lineage>
        <taxon>Bacteria</taxon>
        <taxon>Pseudomonadati</taxon>
        <taxon>Pseudomonadota</taxon>
        <taxon>Betaproteobacteria</taxon>
        <taxon>Burkholderiales</taxon>
        <taxon>Alcaligenaceae</taxon>
        <taxon>Pigmentiphaga</taxon>
    </lineage>
</organism>
<keyword evidence="2" id="KW-0238">DNA-binding</keyword>